<evidence type="ECO:0000256" key="8">
    <source>
        <dbReference type="SAM" id="MobiDB-lite"/>
    </source>
</evidence>
<keyword evidence="7" id="KW-0539">Nucleus</keyword>
<keyword evidence="3" id="KW-0812">Transmembrane</keyword>
<evidence type="ECO:0000256" key="7">
    <source>
        <dbReference type="ARBA" id="ARBA00023242"/>
    </source>
</evidence>
<organism evidence="9 10">
    <name type="scientific">Nicrophorus vespilloides</name>
    <name type="common">Boreal carrion beetle</name>
    <dbReference type="NCBI Taxonomy" id="110193"/>
    <lineage>
        <taxon>Eukaryota</taxon>
        <taxon>Metazoa</taxon>
        <taxon>Ecdysozoa</taxon>
        <taxon>Arthropoda</taxon>
        <taxon>Hexapoda</taxon>
        <taxon>Insecta</taxon>
        <taxon>Pterygota</taxon>
        <taxon>Neoptera</taxon>
        <taxon>Endopterygota</taxon>
        <taxon>Coleoptera</taxon>
        <taxon>Polyphaga</taxon>
        <taxon>Staphyliniformia</taxon>
        <taxon>Silphidae</taxon>
        <taxon>Nicrophorinae</taxon>
        <taxon>Nicrophorus</taxon>
    </lineage>
</organism>
<evidence type="ECO:0000256" key="1">
    <source>
        <dbReference type="ARBA" id="ARBA00004232"/>
    </source>
</evidence>
<evidence type="ECO:0000256" key="3">
    <source>
        <dbReference type="ARBA" id="ARBA00022692"/>
    </source>
</evidence>
<keyword evidence="4" id="KW-0256">Endoplasmic reticulum</keyword>
<sequence>MVLETIIHEMSGVDLDSSEELQYGPGIVSKLKNRYLSLHMRKAATLKNMLDEDHPIKEENNHKFPDSSNQLFESAENKFTICVNRPKGPAPVMNEKEKPPAGVVKQVKKIFETRPERPTKPPQHTGDVAAKVATFKSIITKAFTKPTLKQKPQVDKPPPARLPIPSTPPPKMPLPSPIPDVSMINAEQTDKEENTSSLTQTPDLILHSSPIHTKPSTRREADLQDQQNCIVFKFTGRKDEDFVGNDGTIRTGKIEKPKTGEGEITILPGTSMTFVDYEEEQRSLEGPMSPCDVSFINDNILINGRSNLSQKTKKPKMKIRFVEDVPQIFVYPSEASMLLLDQQDVQSPTTIGAMGHTVPSLTGSSSMGTYTLKSGCSSEEFDDPAVLEREEPVLFSSGTIPDI</sequence>
<feature type="non-terminal residue" evidence="10">
    <location>
        <position position="403"/>
    </location>
</feature>
<gene>
    <name evidence="10" type="primary">LOC108563182</name>
</gene>
<dbReference type="PANTHER" id="PTHR13289">
    <property type="entry name" value="PROTEIN PHOSPHATASE 1-BINDING PROTEIN BIFOCAL"/>
    <property type="match status" value="1"/>
</dbReference>
<dbReference type="InterPro" id="IPR019130">
    <property type="entry name" value="Macoilin"/>
</dbReference>
<accession>A0ABM1MRS8</accession>
<dbReference type="PANTHER" id="PTHR13289:SF3">
    <property type="entry name" value="BIFOCAL, ISOFORM F"/>
    <property type="match status" value="1"/>
</dbReference>
<keyword evidence="9" id="KW-1185">Reference proteome</keyword>
<proteinExistence type="predicted"/>
<keyword evidence="5" id="KW-1133">Transmembrane helix</keyword>
<feature type="compositionally biased region" description="Pro residues" evidence="8">
    <location>
        <begin position="155"/>
        <end position="178"/>
    </location>
</feature>
<evidence type="ECO:0000313" key="10">
    <source>
        <dbReference type="RefSeq" id="XP_017777278.1"/>
    </source>
</evidence>
<evidence type="ECO:0000256" key="4">
    <source>
        <dbReference type="ARBA" id="ARBA00022824"/>
    </source>
</evidence>
<feature type="region of interest" description="Disordered" evidence="8">
    <location>
        <begin position="143"/>
        <end position="181"/>
    </location>
</feature>
<evidence type="ECO:0000256" key="2">
    <source>
        <dbReference type="ARBA" id="ARBA00004269"/>
    </source>
</evidence>
<evidence type="ECO:0000256" key="6">
    <source>
        <dbReference type="ARBA" id="ARBA00023136"/>
    </source>
</evidence>
<comment type="subcellular location">
    <subcellularLocation>
        <location evidence="1">Nucleus membrane</location>
        <topology evidence="1">Multi-pass membrane protein</topology>
    </subcellularLocation>
    <subcellularLocation>
        <location evidence="2">Rough endoplasmic reticulum membrane</location>
        <topology evidence="2">Multi-pass membrane protein</topology>
    </subcellularLocation>
</comment>
<protein>
    <submittedName>
        <fullName evidence="10">Uncharacterized protein LOC108563182</fullName>
    </submittedName>
</protein>
<evidence type="ECO:0000313" key="9">
    <source>
        <dbReference type="Proteomes" id="UP000695000"/>
    </source>
</evidence>
<dbReference type="RefSeq" id="XP_017777278.1">
    <property type="nucleotide sequence ID" value="XM_017921789.1"/>
</dbReference>
<keyword evidence="6" id="KW-0472">Membrane</keyword>
<dbReference type="Proteomes" id="UP000695000">
    <property type="component" value="Unplaced"/>
</dbReference>
<reference evidence="10" key="1">
    <citation type="submission" date="2025-08" db="UniProtKB">
        <authorList>
            <consortium name="RefSeq"/>
        </authorList>
    </citation>
    <scope>IDENTIFICATION</scope>
    <source>
        <tissue evidence="10">Whole Larva</tissue>
    </source>
</reference>
<name>A0ABM1MRS8_NICVS</name>
<dbReference type="GeneID" id="108563182"/>
<evidence type="ECO:0000256" key="5">
    <source>
        <dbReference type="ARBA" id="ARBA00022989"/>
    </source>
</evidence>